<sequence length="395" mass="41369">MTNIRQHHLLVITAIVCVALNLRPALAAIGPLLDMIEAATGSSYTQVSLLTTLPVLVMGICALGGRQINDWLSERRGIGLGVALILTACAARSVFVGTGGLLLTATMAGIGIGLVQTLIPAFVKRRFAANAGRVFALYTTGIMGGAAIAAASSGGLAELLGWSSALVLWAAPALIALPLWLHATRKGASPEAAVADTIRPASRAFWRNLRAWELMTFFGIGTGAYTLVLAWLPPFYTSLGWQPSKAGLLLGWLTLTEVLAGLAISAWVGRFSDRRILLVVVLVTLIVGLACLIIAPLSLALLASVLLGAGIGALFPLSLILTLDHIDEPTQAGMLLAFVQGGGYIIASFMPLLAGVLRDQFANVAHAWIAMLIGAMFLLLLCLRFSPASYGKING</sequence>
<keyword evidence="1 4" id="KW-0812">Transmembrane</keyword>
<dbReference type="AlphaFoldDB" id="A0A1N7PTL0"/>
<feature type="transmembrane region" description="Helical" evidence="4">
    <location>
        <begin position="159"/>
        <end position="181"/>
    </location>
</feature>
<dbReference type="Pfam" id="PF07690">
    <property type="entry name" value="MFS_1"/>
    <property type="match status" value="1"/>
</dbReference>
<dbReference type="PANTHER" id="PTHR23523">
    <property type="match status" value="1"/>
</dbReference>
<accession>A0A1N7PTL0</accession>
<evidence type="ECO:0000256" key="4">
    <source>
        <dbReference type="SAM" id="Phobius"/>
    </source>
</evidence>
<gene>
    <name evidence="6" type="ORF">SAMN05421686_11153</name>
</gene>
<feature type="transmembrane region" description="Helical" evidence="4">
    <location>
        <begin position="135"/>
        <end position="153"/>
    </location>
</feature>
<evidence type="ECO:0000313" key="6">
    <source>
        <dbReference type="EMBL" id="SIT13779.1"/>
    </source>
</evidence>
<feature type="transmembrane region" description="Helical" evidence="4">
    <location>
        <begin position="335"/>
        <end position="357"/>
    </location>
</feature>
<evidence type="ECO:0000256" key="2">
    <source>
        <dbReference type="ARBA" id="ARBA00022989"/>
    </source>
</evidence>
<feature type="transmembrane region" description="Helical" evidence="4">
    <location>
        <begin position="101"/>
        <end position="123"/>
    </location>
</feature>
<dbReference type="PANTHER" id="PTHR23523:SF1">
    <property type="entry name" value="CYANATE TRANSPORT PROTEIN CYNX"/>
    <property type="match status" value="1"/>
</dbReference>
<dbReference type="Proteomes" id="UP000185639">
    <property type="component" value="Unassembled WGS sequence"/>
</dbReference>
<reference evidence="7" key="1">
    <citation type="submission" date="2017-01" db="EMBL/GenBank/DDBJ databases">
        <authorList>
            <person name="Varghese N."/>
            <person name="Submissions S."/>
        </authorList>
    </citation>
    <scope>NUCLEOTIDE SEQUENCE [LARGE SCALE GENOMIC DNA]</scope>
    <source>
        <strain evidence="7">DSM 24913</strain>
    </source>
</reference>
<dbReference type="Gene3D" id="1.20.1250.20">
    <property type="entry name" value="MFS general substrate transporter like domains"/>
    <property type="match status" value="2"/>
</dbReference>
<dbReference type="PROSITE" id="PS50850">
    <property type="entry name" value="MFS"/>
    <property type="match status" value="1"/>
</dbReference>
<protein>
    <submittedName>
        <fullName evidence="6">MFS transporter, CP family, cyanate transporter</fullName>
    </submittedName>
</protein>
<dbReference type="GO" id="GO:0022857">
    <property type="term" value="F:transmembrane transporter activity"/>
    <property type="evidence" value="ECO:0007669"/>
    <property type="project" value="InterPro"/>
</dbReference>
<feature type="transmembrane region" description="Helical" evidence="4">
    <location>
        <begin position="248"/>
        <end position="269"/>
    </location>
</feature>
<organism evidence="6 7">
    <name type="scientific">Thalassolituus maritimus</name>
    <dbReference type="NCBI Taxonomy" id="484498"/>
    <lineage>
        <taxon>Bacteria</taxon>
        <taxon>Pseudomonadati</taxon>
        <taxon>Pseudomonadota</taxon>
        <taxon>Gammaproteobacteria</taxon>
        <taxon>Oceanospirillales</taxon>
        <taxon>Oceanospirillaceae</taxon>
        <taxon>Thalassolituus</taxon>
    </lineage>
</organism>
<feature type="transmembrane region" description="Helical" evidence="4">
    <location>
        <begin position="363"/>
        <end position="383"/>
    </location>
</feature>
<evidence type="ECO:0000256" key="1">
    <source>
        <dbReference type="ARBA" id="ARBA00022692"/>
    </source>
</evidence>
<dbReference type="InterPro" id="IPR020846">
    <property type="entry name" value="MFS_dom"/>
</dbReference>
<name>A0A1N7PTL0_9GAMM</name>
<dbReference type="InterPro" id="IPR011701">
    <property type="entry name" value="MFS"/>
</dbReference>
<feature type="transmembrane region" description="Helical" evidence="4">
    <location>
        <begin position="276"/>
        <end position="295"/>
    </location>
</feature>
<evidence type="ECO:0000259" key="5">
    <source>
        <dbReference type="PROSITE" id="PS50850"/>
    </source>
</evidence>
<dbReference type="STRING" id="484498.SAMN05421686_11153"/>
<evidence type="ECO:0000256" key="3">
    <source>
        <dbReference type="ARBA" id="ARBA00023136"/>
    </source>
</evidence>
<proteinExistence type="predicted"/>
<keyword evidence="3 4" id="KW-0472">Membrane</keyword>
<feature type="domain" description="Major facilitator superfamily (MFS) profile" evidence="5">
    <location>
        <begin position="9"/>
        <end position="390"/>
    </location>
</feature>
<feature type="transmembrane region" description="Helical" evidence="4">
    <location>
        <begin position="214"/>
        <end position="236"/>
    </location>
</feature>
<dbReference type="InterPro" id="IPR036259">
    <property type="entry name" value="MFS_trans_sf"/>
</dbReference>
<dbReference type="EMBL" id="FTOH01000011">
    <property type="protein sequence ID" value="SIT13779.1"/>
    <property type="molecule type" value="Genomic_DNA"/>
</dbReference>
<feature type="transmembrane region" description="Helical" evidence="4">
    <location>
        <begin position="43"/>
        <end position="65"/>
    </location>
</feature>
<dbReference type="SUPFAM" id="SSF103473">
    <property type="entry name" value="MFS general substrate transporter"/>
    <property type="match status" value="1"/>
</dbReference>
<feature type="transmembrane region" description="Helical" evidence="4">
    <location>
        <begin position="301"/>
        <end position="323"/>
    </location>
</feature>
<evidence type="ECO:0000313" key="7">
    <source>
        <dbReference type="Proteomes" id="UP000185639"/>
    </source>
</evidence>
<keyword evidence="7" id="KW-1185">Reference proteome</keyword>
<feature type="transmembrane region" description="Helical" evidence="4">
    <location>
        <begin position="77"/>
        <end position="95"/>
    </location>
</feature>
<keyword evidence="2 4" id="KW-1133">Transmembrane helix</keyword>
<dbReference type="InterPro" id="IPR052524">
    <property type="entry name" value="MFS_Cyanate_Porter"/>
</dbReference>